<feature type="region of interest" description="Disordered" evidence="2">
    <location>
        <begin position="854"/>
        <end position="886"/>
    </location>
</feature>
<proteinExistence type="predicted"/>
<keyword evidence="1" id="KW-0677">Repeat</keyword>
<name>A0A8H5ATR0_9AGAR</name>
<sequence length="909" mass="101227">MPNHMFTSASIGTISGGTFINYSEKSVALDRLSAAAAYSAMYDAPVRTDESRCYQDTRTNVLDNLERWAQGICDEGASILWLHGGAGAGKSAIMQSLAERFIAQSLVLGSFFFSRSDPARNSAEVLIPTLVYQLAQLFPSSMDILSPLINREPLIFKKSFQVQLLSLLVHPLQHLVQLGFISNLPQTPRVFLIDGLDECSDSAQQQAIILAFATVCDKHCIPVKFLIASRPEHAISTSFCWYAESNRALGTMSLSDDPDSAGDIQRFIEDQILKIRLQHPFKRMLPSEWPNLYDINRLVWKSSSHFIYASTAMKYIWSAMENPARSLQVVLGLEVSRTISPFDELDRLYHHILCSAAHLDTVLQIIAHCLFSRLPSSPGAVSVLLNVSKDDLFLFLADITSLVKISKNQQLSSLSAPKDEVNLLHASLGDFLRNKSRSGSLYIDEAAYLASKLEICFQLLDLHCGEQPTRPDWLEYDSHTHGRDYPHFFLLTSQVLKTIQKSGHLVATQEILTRYSLLRFYQWRLSVKDQPSGMPGVLCDLVKFFLAVHSIETPEGVALFRHPTEDFLKIFDTDISLKSTPLAGAVFTLICMGHPEKRSLCMSLSFHLGVHHWGHDILIGTYELEEAFDAISTADLTSIRHSVNTSPKRLAVAAAAILSYIMNDISQLQMWHYSSTCLEHKAWLQRIKPGKHVATGAPMLSSRFRAQCVKSLRLLEDPAYDIYAGDRELMNVRLRATMFGVRYRRPSLAELEWQQGRLGVAVSLLNGLLWVLPNACFSAEIFVYVNAESSPNEARTKSISVRLVARLNKGERIAKERGDDREGRSMYYCLRDDPRNTTSPGYQSLPLVPPSPSVVDPVHAVPNAPGPLPPRPLLSSANQSRRGSPPRALVCPALQVTAATVGCLGPIHL</sequence>
<feature type="compositionally biased region" description="Low complexity" evidence="2">
    <location>
        <begin position="854"/>
        <end position="863"/>
    </location>
</feature>
<dbReference type="EMBL" id="JAACJJ010000057">
    <property type="protein sequence ID" value="KAF5310940.1"/>
    <property type="molecule type" value="Genomic_DNA"/>
</dbReference>
<organism evidence="4 5">
    <name type="scientific">Psilocybe cf. subviscida</name>
    <dbReference type="NCBI Taxonomy" id="2480587"/>
    <lineage>
        <taxon>Eukaryota</taxon>
        <taxon>Fungi</taxon>
        <taxon>Dikarya</taxon>
        <taxon>Basidiomycota</taxon>
        <taxon>Agaricomycotina</taxon>
        <taxon>Agaricomycetes</taxon>
        <taxon>Agaricomycetidae</taxon>
        <taxon>Agaricales</taxon>
        <taxon>Agaricineae</taxon>
        <taxon>Strophariaceae</taxon>
        <taxon>Psilocybe</taxon>
    </lineage>
</organism>
<evidence type="ECO:0000259" key="3">
    <source>
        <dbReference type="Pfam" id="PF24883"/>
    </source>
</evidence>
<dbReference type="Pfam" id="PF24883">
    <property type="entry name" value="NPHP3_N"/>
    <property type="match status" value="1"/>
</dbReference>
<dbReference type="Proteomes" id="UP000567179">
    <property type="component" value="Unassembled WGS sequence"/>
</dbReference>
<dbReference type="PANTHER" id="PTHR10039:SF14">
    <property type="entry name" value="NACHT DOMAIN-CONTAINING PROTEIN"/>
    <property type="match status" value="1"/>
</dbReference>
<evidence type="ECO:0000256" key="1">
    <source>
        <dbReference type="ARBA" id="ARBA00022737"/>
    </source>
</evidence>
<evidence type="ECO:0000313" key="4">
    <source>
        <dbReference type="EMBL" id="KAF5310940.1"/>
    </source>
</evidence>
<keyword evidence="5" id="KW-1185">Reference proteome</keyword>
<dbReference type="AlphaFoldDB" id="A0A8H5ATR0"/>
<gene>
    <name evidence="4" type="ORF">D9619_008258</name>
</gene>
<dbReference type="SUPFAM" id="SSF52540">
    <property type="entry name" value="P-loop containing nucleoside triphosphate hydrolases"/>
    <property type="match status" value="1"/>
</dbReference>
<protein>
    <recommendedName>
        <fullName evidence="3">Nephrocystin 3-like N-terminal domain-containing protein</fullName>
    </recommendedName>
</protein>
<evidence type="ECO:0000313" key="5">
    <source>
        <dbReference type="Proteomes" id="UP000567179"/>
    </source>
</evidence>
<evidence type="ECO:0000256" key="2">
    <source>
        <dbReference type="SAM" id="MobiDB-lite"/>
    </source>
</evidence>
<dbReference type="InterPro" id="IPR056884">
    <property type="entry name" value="NPHP3-like_N"/>
</dbReference>
<feature type="domain" description="Nephrocystin 3-like N-terminal" evidence="3">
    <location>
        <begin position="66"/>
        <end position="230"/>
    </location>
</feature>
<dbReference type="Gene3D" id="3.40.50.300">
    <property type="entry name" value="P-loop containing nucleotide triphosphate hydrolases"/>
    <property type="match status" value="1"/>
</dbReference>
<dbReference type="OrthoDB" id="206617at2759"/>
<dbReference type="InterPro" id="IPR027417">
    <property type="entry name" value="P-loop_NTPase"/>
</dbReference>
<dbReference type="PANTHER" id="PTHR10039">
    <property type="entry name" value="AMELOGENIN"/>
    <property type="match status" value="1"/>
</dbReference>
<reference evidence="4 5" key="1">
    <citation type="journal article" date="2020" name="ISME J.">
        <title>Uncovering the hidden diversity of litter-decomposition mechanisms in mushroom-forming fungi.</title>
        <authorList>
            <person name="Floudas D."/>
            <person name="Bentzer J."/>
            <person name="Ahren D."/>
            <person name="Johansson T."/>
            <person name="Persson P."/>
            <person name="Tunlid A."/>
        </authorList>
    </citation>
    <scope>NUCLEOTIDE SEQUENCE [LARGE SCALE GENOMIC DNA]</scope>
    <source>
        <strain evidence="4 5">CBS 101986</strain>
    </source>
</reference>
<comment type="caution">
    <text evidence="4">The sequence shown here is derived from an EMBL/GenBank/DDBJ whole genome shotgun (WGS) entry which is preliminary data.</text>
</comment>
<accession>A0A8H5ATR0</accession>